<evidence type="ECO:0000313" key="3">
    <source>
        <dbReference type="Proteomes" id="UP001595528"/>
    </source>
</evidence>
<proteinExistence type="predicted"/>
<evidence type="ECO:0000313" key="2">
    <source>
        <dbReference type="EMBL" id="MFC3227593.1"/>
    </source>
</evidence>
<organism evidence="2 3">
    <name type="scientific">Marinibaculum pumilum</name>
    <dbReference type="NCBI Taxonomy" id="1766165"/>
    <lineage>
        <taxon>Bacteria</taxon>
        <taxon>Pseudomonadati</taxon>
        <taxon>Pseudomonadota</taxon>
        <taxon>Alphaproteobacteria</taxon>
        <taxon>Rhodospirillales</taxon>
        <taxon>Rhodospirillaceae</taxon>
        <taxon>Marinibaculum</taxon>
    </lineage>
</organism>
<feature type="signal peptide" evidence="1">
    <location>
        <begin position="1"/>
        <end position="45"/>
    </location>
</feature>
<protein>
    <submittedName>
        <fullName evidence="2">Uncharacterized protein</fullName>
    </submittedName>
</protein>
<keyword evidence="1" id="KW-0732">Signal</keyword>
<sequence length="256" mass="27764">MFRVAQIFAAAAHRVALSGLPVFRLPILRRLLAACLGVAMVAACASSGPVDNPVAQRLTWFSYLDGQDIKAACAPGTPSRLRFVYNGTWDSQVRSYDVTQTATGAEVEARVMGQGNLANVMVEGFNLLAPWDAQKAVDRIDRDSFADLVGALLASGFRDAPPDGDFLRSDAYYWVAAACIDGAYHWNAWASNWSRGSPNYIARVRFVDYLLKADATGVPYAPPQRQTLPPWGSRGFNAGGFRLQVDGDGLDIGPQF</sequence>
<keyword evidence="3" id="KW-1185">Reference proteome</keyword>
<dbReference type="RefSeq" id="WP_379899881.1">
    <property type="nucleotide sequence ID" value="NZ_JBHRTR010000024.1"/>
</dbReference>
<gene>
    <name evidence="2" type="ORF">ACFOGJ_10145</name>
</gene>
<dbReference type="Proteomes" id="UP001595528">
    <property type="component" value="Unassembled WGS sequence"/>
</dbReference>
<comment type="caution">
    <text evidence="2">The sequence shown here is derived from an EMBL/GenBank/DDBJ whole genome shotgun (WGS) entry which is preliminary data.</text>
</comment>
<feature type="chain" id="PRO_5045691291" evidence="1">
    <location>
        <begin position="46"/>
        <end position="256"/>
    </location>
</feature>
<evidence type="ECO:0000256" key="1">
    <source>
        <dbReference type="SAM" id="SignalP"/>
    </source>
</evidence>
<accession>A0ABV7KYU6</accession>
<name>A0ABV7KYU6_9PROT</name>
<reference evidence="3" key="1">
    <citation type="journal article" date="2019" name="Int. J. Syst. Evol. Microbiol.">
        <title>The Global Catalogue of Microorganisms (GCM) 10K type strain sequencing project: providing services to taxonomists for standard genome sequencing and annotation.</title>
        <authorList>
            <consortium name="The Broad Institute Genomics Platform"/>
            <consortium name="The Broad Institute Genome Sequencing Center for Infectious Disease"/>
            <person name="Wu L."/>
            <person name="Ma J."/>
        </authorList>
    </citation>
    <scope>NUCLEOTIDE SEQUENCE [LARGE SCALE GENOMIC DNA]</scope>
    <source>
        <strain evidence="3">KCTC 42964</strain>
    </source>
</reference>
<dbReference type="EMBL" id="JBHRTR010000024">
    <property type="protein sequence ID" value="MFC3227593.1"/>
    <property type="molecule type" value="Genomic_DNA"/>
</dbReference>